<gene>
    <name evidence="1" type="ORF">E3O44_10885</name>
</gene>
<protein>
    <submittedName>
        <fullName evidence="1">Uncharacterized protein</fullName>
    </submittedName>
</protein>
<name>A0ABY2IDP1_9MICO</name>
<dbReference type="RefSeq" id="WP_134534742.1">
    <property type="nucleotide sequence ID" value="NZ_SOFG01000011.1"/>
</dbReference>
<keyword evidence="2" id="KW-1185">Reference proteome</keyword>
<dbReference type="EMBL" id="SOFG01000011">
    <property type="protein sequence ID" value="TFB87588.1"/>
    <property type="molecule type" value="Genomic_DNA"/>
</dbReference>
<accession>A0ABY2IDP1</accession>
<organism evidence="1 2">
    <name type="scientific">Cryobacterium algoricola</name>
    <dbReference type="NCBI Taxonomy" id="1259183"/>
    <lineage>
        <taxon>Bacteria</taxon>
        <taxon>Bacillati</taxon>
        <taxon>Actinomycetota</taxon>
        <taxon>Actinomycetes</taxon>
        <taxon>Micrococcales</taxon>
        <taxon>Microbacteriaceae</taxon>
        <taxon>Cryobacterium</taxon>
    </lineage>
</organism>
<evidence type="ECO:0000313" key="2">
    <source>
        <dbReference type="Proteomes" id="UP000297608"/>
    </source>
</evidence>
<reference evidence="1 2" key="1">
    <citation type="submission" date="2019-03" db="EMBL/GenBank/DDBJ databases">
        <title>Genomics of glacier-inhabiting Cryobacterium strains.</title>
        <authorList>
            <person name="Liu Q."/>
            <person name="Xin Y.-H."/>
        </authorList>
    </citation>
    <scope>NUCLEOTIDE SEQUENCE [LARGE SCALE GENOMIC DNA]</scope>
    <source>
        <strain evidence="1 2">MDB2-B</strain>
    </source>
</reference>
<evidence type="ECO:0000313" key="1">
    <source>
        <dbReference type="EMBL" id="TFB87588.1"/>
    </source>
</evidence>
<comment type="caution">
    <text evidence="1">The sequence shown here is derived from an EMBL/GenBank/DDBJ whole genome shotgun (WGS) entry which is preliminary data.</text>
</comment>
<sequence>MMTELENWTLIEGLDDWVGLAFIDARTRRMAPSADDGQREQQVASVASSLVSQGLMDAGTVQEHVGFVAWEGPREGWSDRIRAEIESGDIDSWGWGIWLTLTEAGEQVAAELLPTRDAT</sequence>
<dbReference type="Proteomes" id="UP000297608">
    <property type="component" value="Unassembled WGS sequence"/>
</dbReference>
<proteinExistence type="predicted"/>